<proteinExistence type="predicted"/>
<evidence type="ECO:0000313" key="3">
    <source>
        <dbReference type="EMBL" id="TFK98195.1"/>
    </source>
</evidence>
<evidence type="ECO:0000259" key="2">
    <source>
        <dbReference type="Pfam" id="PF20152"/>
    </source>
</evidence>
<dbReference type="InterPro" id="IPR045339">
    <property type="entry name" value="DUF6534"/>
</dbReference>
<evidence type="ECO:0000256" key="1">
    <source>
        <dbReference type="SAM" id="Phobius"/>
    </source>
</evidence>
<name>A0A5C3Q7Z3_9AGAR</name>
<dbReference type="Proteomes" id="UP000305067">
    <property type="component" value="Unassembled WGS sequence"/>
</dbReference>
<dbReference type="Pfam" id="PF20152">
    <property type="entry name" value="DUF6534"/>
    <property type="match status" value="1"/>
</dbReference>
<organism evidence="3 4">
    <name type="scientific">Pterulicium gracile</name>
    <dbReference type="NCBI Taxonomy" id="1884261"/>
    <lineage>
        <taxon>Eukaryota</taxon>
        <taxon>Fungi</taxon>
        <taxon>Dikarya</taxon>
        <taxon>Basidiomycota</taxon>
        <taxon>Agaricomycotina</taxon>
        <taxon>Agaricomycetes</taxon>
        <taxon>Agaricomycetidae</taxon>
        <taxon>Agaricales</taxon>
        <taxon>Pleurotineae</taxon>
        <taxon>Pterulaceae</taxon>
        <taxon>Pterulicium</taxon>
    </lineage>
</organism>
<evidence type="ECO:0000313" key="4">
    <source>
        <dbReference type="Proteomes" id="UP000305067"/>
    </source>
</evidence>
<feature type="transmembrane region" description="Helical" evidence="1">
    <location>
        <begin position="63"/>
        <end position="86"/>
    </location>
</feature>
<gene>
    <name evidence="3" type="ORF">BDV98DRAFT_573228</name>
</gene>
<dbReference type="EMBL" id="ML178841">
    <property type="protein sequence ID" value="TFK98195.1"/>
    <property type="molecule type" value="Genomic_DNA"/>
</dbReference>
<accession>A0A5C3Q7Z3</accession>
<keyword evidence="1" id="KW-1133">Transmembrane helix</keyword>
<keyword evidence="1" id="KW-0812">Transmembrane</keyword>
<feature type="transmembrane region" description="Helical" evidence="1">
    <location>
        <begin position="20"/>
        <end position="42"/>
    </location>
</feature>
<dbReference type="AlphaFoldDB" id="A0A5C3Q7Z3"/>
<protein>
    <recommendedName>
        <fullName evidence="2">DUF6534 domain-containing protein</fullName>
    </recommendedName>
</protein>
<feature type="domain" description="DUF6534" evidence="2">
    <location>
        <begin position="26"/>
        <end position="78"/>
    </location>
</feature>
<reference evidence="3 4" key="1">
    <citation type="journal article" date="2019" name="Nat. Ecol. Evol.">
        <title>Megaphylogeny resolves global patterns of mushroom evolution.</title>
        <authorList>
            <person name="Varga T."/>
            <person name="Krizsan K."/>
            <person name="Foldi C."/>
            <person name="Dima B."/>
            <person name="Sanchez-Garcia M."/>
            <person name="Sanchez-Ramirez S."/>
            <person name="Szollosi G.J."/>
            <person name="Szarkandi J.G."/>
            <person name="Papp V."/>
            <person name="Albert L."/>
            <person name="Andreopoulos W."/>
            <person name="Angelini C."/>
            <person name="Antonin V."/>
            <person name="Barry K.W."/>
            <person name="Bougher N.L."/>
            <person name="Buchanan P."/>
            <person name="Buyck B."/>
            <person name="Bense V."/>
            <person name="Catcheside P."/>
            <person name="Chovatia M."/>
            <person name="Cooper J."/>
            <person name="Damon W."/>
            <person name="Desjardin D."/>
            <person name="Finy P."/>
            <person name="Geml J."/>
            <person name="Haridas S."/>
            <person name="Hughes K."/>
            <person name="Justo A."/>
            <person name="Karasinski D."/>
            <person name="Kautmanova I."/>
            <person name="Kiss B."/>
            <person name="Kocsube S."/>
            <person name="Kotiranta H."/>
            <person name="LaButti K.M."/>
            <person name="Lechner B.E."/>
            <person name="Liimatainen K."/>
            <person name="Lipzen A."/>
            <person name="Lukacs Z."/>
            <person name="Mihaltcheva S."/>
            <person name="Morgado L.N."/>
            <person name="Niskanen T."/>
            <person name="Noordeloos M.E."/>
            <person name="Ohm R.A."/>
            <person name="Ortiz-Santana B."/>
            <person name="Ovrebo C."/>
            <person name="Racz N."/>
            <person name="Riley R."/>
            <person name="Savchenko A."/>
            <person name="Shiryaev A."/>
            <person name="Soop K."/>
            <person name="Spirin V."/>
            <person name="Szebenyi C."/>
            <person name="Tomsovsky M."/>
            <person name="Tulloss R.E."/>
            <person name="Uehling J."/>
            <person name="Grigoriev I.V."/>
            <person name="Vagvolgyi C."/>
            <person name="Papp T."/>
            <person name="Martin F.M."/>
            <person name="Miettinen O."/>
            <person name="Hibbett D.S."/>
            <person name="Nagy L.G."/>
        </authorList>
    </citation>
    <scope>NUCLEOTIDE SEQUENCE [LARGE SCALE GENOMIC DNA]</scope>
    <source>
        <strain evidence="3 4">CBS 309.79</strain>
    </source>
</reference>
<sequence length="87" mass="9535">MTAIKSAFIDPMASVTAPILTWLVATVVADLAIALALVCTLYRRKELVSQVKQTERMIKRVMFYALSSGAIPSLFAMVTLFGYVYAS</sequence>
<keyword evidence="4" id="KW-1185">Reference proteome</keyword>
<keyword evidence="1" id="KW-0472">Membrane</keyword>